<proteinExistence type="predicted"/>
<keyword evidence="1" id="KW-0812">Transmembrane</keyword>
<dbReference type="RefSeq" id="WP_369710670.1">
    <property type="nucleotide sequence ID" value="NZ_CP165644.1"/>
</dbReference>
<keyword evidence="1" id="KW-0472">Membrane</keyword>
<evidence type="ECO:0000256" key="1">
    <source>
        <dbReference type="SAM" id="Phobius"/>
    </source>
</evidence>
<dbReference type="EMBL" id="CP165644">
    <property type="protein sequence ID" value="XDU66297.1"/>
    <property type="molecule type" value="Genomic_DNA"/>
</dbReference>
<reference evidence="2" key="1">
    <citation type="submission" date="2024-07" db="EMBL/GenBank/DDBJ databases">
        <authorList>
            <person name="Li X.-J."/>
            <person name="Wang X."/>
        </authorList>
    </citation>
    <scope>NUCLEOTIDE SEQUENCE</scope>
    <source>
        <strain evidence="2">HSP-334</strain>
    </source>
</reference>
<dbReference type="AlphaFoldDB" id="A0AB39VGK8"/>
<protein>
    <submittedName>
        <fullName evidence="2">Uncharacterized protein</fullName>
    </submittedName>
</protein>
<feature type="transmembrane region" description="Helical" evidence="1">
    <location>
        <begin position="277"/>
        <end position="301"/>
    </location>
</feature>
<sequence>MRKYKKLSEKVNKQFEKIINRSEEVNKNMKEFIEVNNRMLDNFENLDKVLEDIDREFAKKTGILNKKDQIFLWTAVALQISRIYIVSEITKIENAGKGELEEYLKKFQEEMFKKFQNTNDGINQEYRASLKQILTNKVPYDATDGGKKFGIFKGANHRFATLGHDPILGYIFGTANILTNTITTVQLPLVLSYHVQYNEIYGNPQITKLASTGLMFLKVEERIKEDKITVALALIKQIIHIGTDLYTPKGIQIPGANLVLSKKNAERLTKYISTGDIIKITSSAAIAIVINFIISVLHNLFYNENDDISRELYNVRTRKILKVSNIIAESLNIVYVGSSIVIGKQTGNPELIKEGMKRIDLGGYIVAVHQIVKSSLVQEKIRREYLENKLYDKFLGENYSFLEEE</sequence>
<dbReference type="KEGG" id="lrug:AB8B22_07685"/>
<name>A0AB39VGK8_9FUSO</name>
<organism evidence="2">
    <name type="scientific">Leptotrichia rugosa</name>
    <dbReference type="NCBI Taxonomy" id="3239302"/>
    <lineage>
        <taxon>Bacteria</taxon>
        <taxon>Fusobacteriati</taxon>
        <taxon>Fusobacteriota</taxon>
        <taxon>Fusobacteriia</taxon>
        <taxon>Fusobacteriales</taxon>
        <taxon>Leptotrichiaceae</taxon>
        <taxon>Leptotrichia</taxon>
    </lineage>
</organism>
<evidence type="ECO:0000313" key="2">
    <source>
        <dbReference type="EMBL" id="XDU66297.1"/>
    </source>
</evidence>
<accession>A0AB39VGK8</accession>
<gene>
    <name evidence="2" type="ORF">AB8B22_07685</name>
</gene>
<keyword evidence="1" id="KW-1133">Transmembrane helix</keyword>